<evidence type="ECO:0000313" key="6">
    <source>
        <dbReference type="EMBL" id="OAX85473.1"/>
    </source>
</evidence>
<comment type="similarity">
    <text evidence="1">Belongs to the universal ribosomal protein uL4 family.</text>
</comment>
<dbReference type="InterPro" id="IPR003892">
    <property type="entry name" value="CUE"/>
</dbReference>
<dbReference type="SMART" id="SM00546">
    <property type="entry name" value="CUE"/>
    <property type="match status" value="1"/>
</dbReference>
<dbReference type="SUPFAM" id="SSF52166">
    <property type="entry name" value="Ribosomal protein L4"/>
    <property type="match status" value="1"/>
</dbReference>
<dbReference type="GO" id="GO:0006412">
    <property type="term" value="P:translation"/>
    <property type="evidence" value="ECO:0007669"/>
    <property type="project" value="InterPro"/>
</dbReference>
<dbReference type="Pfam" id="PF00573">
    <property type="entry name" value="Ribosomal_L4"/>
    <property type="match status" value="1"/>
</dbReference>
<feature type="compositionally biased region" description="Pro residues" evidence="4">
    <location>
        <begin position="414"/>
        <end position="423"/>
    </location>
</feature>
<dbReference type="InterPro" id="IPR009060">
    <property type="entry name" value="UBA-like_sf"/>
</dbReference>
<evidence type="ECO:0000256" key="1">
    <source>
        <dbReference type="ARBA" id="ARBA00010528"/>
    </source>
</evidence>
<feature type="compositionally biased region" description="Polar residues" evidence="4">
    <location>
        <begin position="397"/>
        <end position="407"/>
    </location>
</feature>
<dbReference type="Pfam" id="PF02845">
    <property type="entry name" value="CUE"/>
    <property type="match status" value="1"/>
</dbReference>
<evidence type="ECO:0000256" key="2">
    <source>
        <dbReference type="ARBA" id="ARBA00022980"/>
    </source>
</evidence>
<sequence>MAHTFLPPLAPFPPATVRNLLQNEEWGACLDAWIALIELRLKIPQDEFQSSAPKDDSALVFLASFFQEAAIRDGLYPDTKLNNLRRLCFLLTKRQLLEVHPPAAELLDWGFLASFCQAYISSPAIKSLLKQLWDLESQALTINLEKVKLLVMNELLSSKAAEGVTRQRADAHLRSLTVLALAVPSAGHVLMTGSDYIDTLFDAYRNNHKINATLQKTIVANAYVAFASLLKLNPPATSLLLDQLFSLKAAAKVDAKGTKKEPTLLSDIICSTNLLGKMEAVFSDTSQKRGHNLVTSLRAYQTECVTFHSRYQRTKRRKDKGKDRADDEMNTHDHAQDIHIHKMALITQVQDLFPHLGTGYIARLLDHYGDSVEAIISHLLEDSLAPQLRGLDLSEELQQPNHGTPATHNHLAPKPTPPLSPSLPPLQPQLPSSIPQRKNIFDNADLTRDTIAPKSLHYGRANAHQTADDLLSQKPTTSSKAAILSALAAFDSDDDERDDTYDMADVGGTVDAVLPGTDVDTDTDIRMASQHLRPVHPPSSRTHSAIDHTLYSHYTSTPALFGRDAATRRSAPRAKLREETGMTDEAIEGWAVMLTRDPERMARMERSFALGGGGANRQPDLPATAYRRREGLESGTGTESEETDEGGSGRGRGRGRGRRGFGGGVAHGPHPRDFSTGLPKKIYDLAWRTALSYRYRRGQLIIVNDNITFPREVSPYWLTDVFEKNQWGKGFGRSLMITEVKKERLFKAVAQIGQHARVLDREDVDVKDLLETGRLIVEKTALDRMLFRHSRDLKSRPARA</sequence>
<evidence type="ECO:0000256" key="4">
    <source>
        <dbReference type="SAM" id="MobiDB-lite"/>
    </source>
</evidence>
<feature type="domain" description="CUE" evidence="5">
    <location>
        <begin position="341"/>
        <end position="384"/>
    </location>
</feature>
<feature type="region of interest" description="Disordered" evidence="4">
    <location>
        <begin position="311"/>
        <end position="332"/>
    </location>
</feature>
<dbReference type="PROSITE" id="PS51140">
    <property type="entry name" value="CUE"/>
    <property type="match status" value="1"/>
</dbReference>
<dbReference type="CDD" id="cd14364">
    <property type="entry name" value="CUE_ASCC2"/>
    <property type="match status" value="1"/>
</dbReference>
<dbReference type="InterPro" id="IPR052586">
    <property type="entry name" value="ASCC2"/>
</dbReference>
<dbReference type="InterPro" id="IPR002136">
    <property type="entry name" value="Ribosomal_uL4"/>
</dbReference>
<keyword evidence="2" id="KW-0689">Ribosomal protein</keyword>
<feature type="region of interest" description="Disordered" evidence="4">
    <location>
        <begin position="630"/>
        <end position="673"/>
    </location>
</feature>
<reference evidence="6 7" key="1">
    <citation type="submission" date="2015-07" db="EMBL/GenBank/DDBJ databases">
        <title>Emmonsia species relationships and genome sequence.</title>
        <authorList>
            <person name="Cuomo C.A."/>
            <person name="Schwartz I.S."/>
            <person name="Kenyon C."/>
            <person name="de Hoog G.S."/>
            <person name="Govender N.P."/>
            <person name="Botha A."/>
            <person name="Moreno L."/>
            <person name="de Vries M."/>
            <person name="Munoz J.F."/>
            <person name="Stielow J.B."/>
        </authorList>
    </citation>
    <scope>NUCLEOTIDE SEQUENCE [LARGE SCALE GENOMIC DNA]</scope>
    <source>
        <strain evidence="6 7">CBS 136260</strain>
    </source>
</reference>
<organism evidence="6 7">
    <name type="scientific">Emergomyces africanus</name>
    <dbReference type="NCBI Taxonomy" id="1955775"/>
    <lineage>
        <taxon>Eukaryota</taxon>
        <taxon>Fungi</taxon>
        <taxon>Dikarya</taxon>
        <taxon>Ascomycota</taxon>
        <taxon>Pezizomycotina</taxon>
        <taxon>Eurotiomycetes</taxon>
        <taxon>Eurotiomycetidae</taxon>
        <taxon>Onygenales</taxon>
        <taxon>Ajellomycetaceae</taxon>
        <taxon>Emergomyces</taxon>
    </lineage>
</organism>
<dbReference type="OrthoDB" id="5577209at2759"/>
<feature type="region of interest" description="Disordered" evidence="4">
    <location>
        <begin position="397"/>
        <end position="423"/>
    </location>
</feature>
<feature type="compositionally biased region" description="Basic and acidic residues" evidence="4">
    <location>
        <begin position="320"/>
        <end position="332"/>
    </location>
</feature>
<dbReference type="GO" id="GO:0003735">
    <property type="term" value="F:structural constituent of ribosome"/>
    <property type="evidence" value="ECO:0007669"/>
    <property type="project" value="InterPro"/>
</dbReference>
<dbReference type="GO" id="GO:1990904">
    <property type="term" value="C:ribonucleoprotein complex"/>
    <property type="evidence" value="ECO:0007669"/>
    <property type="project" value="UniProtKB-KW"/>
</dbReference>
<dbReference type="GO" id="GO:0005840">
    <property type="term" value="C:ribosome"/>
    <property type="evidence" value="ECO:0007669"/>
    <property type="project" value="UniProtKB-KW"/>
</dbReference>
<gene>
    <name evidence="6" type="ORF">ACJ72_00152</name>
</gene>
<evidence type="ECO:0000256" key="3">
    <source>
        <dbReference type="ARBA" id="ARBA00023274"/>
    </source>
</evidence>
<dbReference type="Gene3D" id="1.10.8.10">
    <property type="entry name" value="DNA helicase RuvA subunit, C-terminal domain"/>
    <property type="match status" value="1"/>
</dbReference>
<dbReference type="SUPFAM" id="SSF46934">
    <property type="entry name" value="UBA-like"/>
    <property type="match status" value="1"/>
</dbReference>
<keyword evidence="3" id="KW-0687">Ribonucleoprotein</keyword>
<dbReference type="PANTHER" id="PTHR21494">
    <property type="entry name" value="ACTIVATING SIGNAL COINTEGRATOR 1 COMPLEX SUBUNIT 2 ASC-1 COMPLEX SUBUNIT P100"/>
    <property type="match status" value="1"/>
</dbReference>
<dbReference type="Gene3D" id="3.40.1370.10">
    <property type="match status" value="1"/>
</dbReference>
<name>A0A1B7P8Z6_9EURO</name>
<comment type="caution">
    <text evidence="6">The sequence shown here is derived from an EMBL/GenBank/DDBJ whole genome shotgun (WGS) entry which is preliminary data.</text>
</comment>
<dbReference type="GO" id="GO:0043130">
    <property type="term" value="F:ubiquitin binding"/>
    <property type="evidence" value="ECO:0007669"/>
    <property type="project" value="InterPro"/>
</dbReference>
<dbReference type="PANTHER" id="PTHR21494:SF0">
    <property type="entry name" value="ACTIVATING SIGNAL COINTEGRATOR 1 COMPLEX SUBUNIT 2"/>
    <property type="match status" value="1"/>
</dbReference>
<dbReference type="STRING" id="1658172.A0A1B7P8Z6"/>
<dbReference type="AlphaFoldDB" id="A0A1B7P8Z6"/>
<protein>
    <recommendedName>
        <fullName evidence="5">CUE domain-containing protein</fullName>
    </recommendedName>
</protein>
<accession>A0A1B7P8Z6</accession>
<dbReference type="Proteomes" id="UP000091918">
    <property type="component" value="Unassembled WGS sequence"/>
</dbReference>
<dbReference type="InterPro" id="IPR023574">
    <property type="entry name" value="Ribosomal_uL4_dom_sf"/>
</dbReference>
<keyword evidence="7" id="KW-1185">Reference proteome</keyword>
<evidence type="ECO:0000313" key="7">
    <source>
        <dbReference type="Proteomes" id="UP000091918"/>
    </source>
</evidence>
<evidence type="ECO:0000259" key="5">
    <source>
        <dbReference type="PROSITE" id="PS51140"/>
    </source>
</evidence>
<proteinExistence type="inferred from homology"/>
<dbReference type="InterPro" id="IPR041800">
    <property type="entry name" value="ASCC2_CUE"/>
</dbReference>
<dbReference type="EMBL" id="LGUA01000007">
    <property type="protein sequence ID" value="OAX85473.1"/>
    <property type="molecule type" value="Genomic_DNA"/>
</dbReference>